<dbReference type="InterPro" id="IPR051861">
    <property type="entry name" value="NET_actin-binding_domain"/>
</dbReference>
<name>A0AAD4X880_9MAGN</name>
<feature type="coiled-coil region" evidence="1">
    <location>
        <begin position="159"/>
        <end position="404"/>
    </location>
</feature>
<gene>
    <name evidence="2" type="ORF">MKW98_031494</name>
</gene>
<dbReference type="Proteomes" id="UP001202328">
    <property type="component" value="Unassembled WGS sequence"/>
</dbReference>
<dbReference type="AlphaFoldDB" id="A0AAD4X880"/>
<organism evidence="2 3">
    <name type="scientific">Papaver atlanticum</name>
    <dbReference type="NCBI Taxonomy" id="357466"/>
    <lineage>
        <taxon>Eukaryota</taxon>
        <taxon>Viridiplantae</taxon>
        <taxon>Streptophyta</taxon>
        <taxon>Embryophyta</taxon>
        <taxon>Tracheophyta</taxon>
        <taxon>Spermatophyta</taxon>
        <taxon>Magnoliopsida</taxon>
        <taxon>Ranunculales</taxon>
        <taxon>Papaveraceae</taxon>
        <taxon>Papaveroideae</taxon>
        <taxon>Papaver</taxon>
    </lineage>
</organism>
<dbReference type="PANTHER" id="PTHR32258">
    <property type="entry name" value="PROTEIN NETWORKED 4A"/>
    <property type="match status" value="1"/>
</dbReference>
<feature type="coiled-coil region" evidence="1">
    <location>
        <begin position="501"/>
        <end position="528"/>
    </location>
</feature>
<reference evidence="2" key="1">
    <citation type="submission" date="2022-04" db="EMBL/GenBank/DDBJ databases">
        <title>A functionally conserved STORR gene fusion in Papaver species that diverged 16.8 million years ago.</title>
        <authorList>
            <person name="Catania T."/>
        </authorList>
    </citation>
    <scope>NUCLEOTIDE SEQUENCE</scope>
    <source>
        <strain evidence="2">S-188037</strain>
    </source>
</reference>
<evidence type="ECO:0000256" key="1">
    <source>
        <dbReference type="SAM" id="Coils"/>
    </source>
</evidence>
<dbReference type="EMBL" id="JAJJMB010014022">
    <property type="protein sequence ID" value="KAI3863902.1"/>
    <property type="molecule type" value="Genomic_DNA"/>
</dbReference>
<comment type="caution">
    <text evidence="2">The sequence shown here is derived from an EMBL/GenBank/DDBJ whole genome shotgun (WGS) entry which is preliminary data.</text>
</comment>
<accession>A0AAD4X880</accession>
<feature type="coiled-coil region" evidence="1">
    <location>
        <begin position="431"/>
        <end position="465"/>
    </location>
</feature>
<evidence type="ECO:0000313" key="2">
    <source>
        <dbReference type="EMBL" id="KAI3863902.1"/>
    </source>
</evidence>
<keyword evidence="3" id="KW-1185">Reference proteome</keyword>
<dbReference type="GO" id="GO:0005774">
    <property type="term" value="C:vacuolar membrane"/>
    <property type="evidence" value="ECO:0007669"/>
    <property type="project" value="TreeGrafter"/>
</dbReference>
<sequence>MDVVLKGHASYLPPNDKRALCLFVMVWIVYSRFHAVGSFFDTYPNYSSSYDWSSCWSTLGAIVMSSKTMKRLESEKSLSWWFGDPKTNNNWETSLVLELQNQIARLRLELEKNKSYKGVTSDALDLISDVSDLASMVKKGMEEQGRVISEKHRLSEKEVAKLKLELDGTKSSLKASESQTAFLKEQNKTLDVYVSERDTEIRELKVAISNAKLKFRNEKAQLQKVILALEQRQGELETKLKNSESEVRKLVEEHKRLEDEHKEFRVLQRNREAEMERHRLSEEEVAQLKLELDATKSSLKEEVAKLELELDATKSSLKAFEVQTTLLKEQNKTLDVYVSKRDMEIKELKVAISNAELKFRNEKSQLQKVVLALEQGQGEIETKLKNSESKVRKLVEEYKRAEGEHNEFRVLQRNRETEMRSEMERHLKAKMVEKGKQVEDLNKNLDELKSNFDTLRAERDELDAKVTSLTTDVLSRNEMICHMEEHLRMLHKEHVDIISRCEGATKQVEEQKKRLRRIEREVEWQRDMIAEGAEEKREAIRQLCFSLEHYRNRYYEFRNAFIELTKQAPVQDIAYYYRK</sequence>
<dbReference type="PANTHER" id="PTHR32258:SF3">
    <property type="entry name" value="PROTEIN NETWORKED 4A"/>
    <property type="match status" value="1"/>
</dbReference>
<protein>
    <submittedName>
        <fullName evidence="2">Uncharacterized protein</fullName>
    </submittedName>
</protein>
<keyword evidence="1" id="KW-0175">Coiled coil</keyword>
<proteinExistence type="predicted"/>
<evidence type="ECO:0000313" key="3">
    <source>
        <dbReference type="Proteomes" id="UP001202328"/>
    </source>
</evidence>